<protein>
    <submittedName>
        <fullName evidence="1">Uncharacterized protein</fullName>
    </submittedName>
</protein>
<accession>A0A4R6P0G3</accession>
<organism evidence="1 2">
    <name type="scientific">Nocardia ignorata</name>
    <dbReference type="NCBI Taxonomy" id="145285"/>
    <lineage>
        <taxon>Bacteria</taxon>
        <taxon>Bacillati</taxon>
        <taxon>Actinomycetota</taxon>
        <taxon>Actinomycetes</taxon>
        <taxon>Mycobacteriales</taxon>
        <taxon>Nocardiaceae</taxon>
        <taxon>Nocardia</taxon>
    </lineage>
</organism>
<name>A0A4R6P0G3_NOCIG</name>
<gene>
    <name evidence="1" type="ORF">DFR75_112144</name>
</gene>
<reference evidence="1 2" key="1">
    <citation type="submission" date="2019-03" db="EMBL/GenBank/DDBJ databases">
        <title>Genomic Encyclopedia of Type Strains, Phase IV (KMG-IV): sequencing the most valuable type-strain genomes for metagenomic binning, comparative biology and taxonomic classification.</title>
        <authorList>
            <person name="Goeker M."/>
        </authorList>
    </citation>
    <scope>NUCLEOTIDE SEQUENCE [LARGE SCALE GENOMIC DNA]</scope>
    <source>
        <strain evidence="1 2">DSM 44496</strain>
    </source>
</reference>
<dbReference type="RefSeq" id="WP_133734275.1">
    <property type="nucleotide sequence ID" value="NZ_SNXK01000012.1"/>
</dbReference>
<proteinExistence type="predicted"/>
<dbReference type="AlphaFoldDB" id="A0A4R6P0G3"/>
<sequence>MPRDHPERAAFTINVEYRGNGRWAVTHLGRCYAADGSRSPESIPSERRDEWLATHRFPFNEALALAKQIAPHLRVGRWGVAEALAVENDT</sequence>
<evidence type="ECO:0000313" key="1">
    <source>
        <dbReference type="EMBL" id="TDP29875.1"/>
    </source>
</evidence>
<dbReference type="Proteomes" id="UP000295087">
    <property type="component" value="Unassembled WGS sequence"/>
</dbReference>
<comment type="caution">
    <text evidence="1">The sequence shown here is derived from an EMBL/GenBank/DDBJ whole genome shotgun (WGS) entry which is preliminary data.</text>
</comment>
<evidence type="ECO:0000313" key="2">
    <source>
        <dbReference type="Proteomes" id="UP000295087"/>
    </source>
</evidence>
<keyword evidence="2" id="KW-1185">Reference proteome</keyword>
<dbReference type="EMBL" id="SNXK01000012">
    <property type="protein sequence ID" value="TDP29875.1"/>
    <property type="molecule type" value="Genomic_DNA"/>
</dbReference>